<name>A0ABQ8UCQ0_9EUKA</name>
<reference evidence="2" key="1">
    <citation type="journal article" date="2022" name="bioRxiv">
        <title>Genomics of Preaxostyla Flagellates Illuminates Evolutionary Transitions and the Path Towards Mitochondrial Loss.</title>
        <authorList>
            <person name="Novak L.V.F."/>
            <person name="Treitli S.C."/>
            <person name="Pyrih J."/>
            <person name="Halakuc P."/>
            <person name="Pipaliya S.V."/>
            <person name="Vacek V."/>
            <person name="Brzon O."/>
            <person name="Soukal P."/>
            <person name="Eme L."/>
            <person name="Dacks J.B."/>
            <person name="Karnkowska A."/>
            <person name="Elias M."/>
            <person name="Hampl V."/>
        </authorList>
    </citation>
    <scope>NUCLEOTIDE SEQUENCE</scope>
    <source>
        <strain evidence="2">RCP-MX</strain>
    </source>
</reference>
<gene>
    <name evidence="2" type="ORF">PAPYR_9340</name>
</gene>
<evidence type="ECO:0000313" key="3">
    <source>
        <dbReference type="Proteomes" id="UP001141327"/>
    </source>
</evidence>
<organism evidence="2 3">
    <name type="scientific">Paratrimastix pyriformis</name>
    <dbReference type="NCBI Taxonomy" id="342808"/>
    <lineage>
        <taxon>Eukaryota</taxon>
        <taxon>Metamonada</taxon>
        <taxon>Preaxostyla</taxon>
        <taxon>Paratrimastigidae</taxon>
        <taxon>Paratrimastix</taxon>
    </lineage>
</organism>
<sequence length="139" mass="15269">MVEWVCTSSATSWSPMCFSANEEIVSQVVRFVLPRADPRHHLTDLVAVHALIGYLSLRLPNCLENEAGLGPHRPENLTAGYVRLRVSTRDARTSSCHRPLPSATEGSGPTPPGSAMVKFPALPRIWSRSTDLELLQIPL</sequence>
<evidence type="ECO:0000313" key="2">
    <source>
        <dbReference type="EMBL" id="KAJ4455641.1"/>
    </source>
</evidence>
<feature type="region of interest" description="Disordered" evidence="1">
    <location>
        <begin position="92"/>
        <end position="114"/>
    </location>
</feature>
<proteinExistence type="predicted"/>
<evidence type="ECO:0000256" key="1">
    <source>
        <dbReference type="SAM" id="MobiDB-lite"/>
    </source>
</evidence>
<protein>
    <submittedName>
        <fullName evidence="2">Uncharacterized protein</fullName>
    </submittedName>
</protein>
<accession>A0ABQ8UCQ0</accession>
<comment type="caution">
    <text evidence="2">The sequence shown here is derived from an EMBL/GenBank/DDBJ whole genome shotgun (WGS) entry which is preliminary data.</text>
</comment>
<dbReference type="EMBL" id="JAPMOS010000098">
    <property type="protein sequence ID" value="KAJ4455641.1"/>
    <property type="molecule type" value="Genomic_DNA"/>
</dbReference>
<keyword evidence="3" id="KW-1185">Reference proteome</keyword>
<dbReference type="Proteomes" id="UP001141327">
    <property type="component" value="Unassembled WGS sequence"/>
</dbReference>